<gene>
    <name evidence="2" type="ORF">AKJ09_01266</name>
</gene>
<dbReference type="EMBL" id="CP012333">
    <property type="protein sequence ID" value="AKU94602.1"/>
    <property type="molecule type" value="Genomic_DNA"/>
</dbReference>
<dbReference type="KEGG" id="llu:AKJ09_01266"/>
<evidence type="ECO:0000256" key="1">
    <source>
        <dbReference type="SAM" id="MobiDB-lite"/>
    </source>
</evidence>
<dbReference type="OrthoDB" id="5516780at2"/>
<evidence type="ECO:0000313" key="3">
    <source>
        <dbReference type="Proteomes" id="UP000064967"/>
    </source>
</evidence>
<keyword evidence="3" id="KW-1185">Reference proteome</keyword>
<accession>A0A0K1PM54</accession>
<reference evidence="2 3" key="1">
    <citation type="submission" date="2015-08" db="EMBL/GenBank/DDBJ databases">
        <authorList>
            <person name="Babu N.S."/>
            <person name="Beckwith C.J."/>
            <person name="Beseler K.G."/>
            <person name="Brison A."/>
            <person name="Carone J.V."/>
            <person name="Caskin T.P."/>
            <person name="Diamond M."/>
            <person name="Durham M.E."/>
            <person name="Foxe J.M."/>
            <person name="Go M."/>
            <person name="Henderson B.A."/>
            <person name="Jones I.B."/>
            <person name="McGettigan J.A."/>
            <person name="Micheletti S.J."/>
            <person name="Nasrallah M.E."/>
            <person name="Ortiz D."/>
            <person name="Piller C.R."/>
            <person name="Privatt S.R."/>
            <person name="Schneider S.L."/>
            <person name="Sharp S."/>
            <person name="Smith T.C."/>
            <person name="Stanton J.D."/>
            <person name="Ullery H.E."/>
            <person name="Wilson R.J."/>
            <person name="Serrano M.G."/>
            <person name="Buck G."/>
            <person name="Lee V."/>
            <person name="Wang Y."/>
            <person name="Carvalho R."/>
            <person name="Voegtly L."/>
            <person name="Shi R."/>
            <person name="Duckworth R."/>
            <person name="Johnson A."/>
            <person name="Loviza R."/>
            <person name="Walstead R."/>
            <person name="Shah Z."/>
            <person name="Kiflezghi M."/>
            <person name="Wade K."/>
            <person name="Ball S.L."/>
            <person name="Bradley K.W."/>
            <person name="Asai D.J."/>
            <person name="Bowman C.A."/>
            <person name="Russell D.A."/>
            <person name="Pope W.H."/>
            <person name="Jacobs-Sera D."/>
            <person name="Hendrix R.W."/>
            <person name="Hatfull G.F."/>
        </authorList>
    </citation>
    <scope>NUCLEOTIDE SEQUENCE [LARGE SCALE GENOMIC DNA]</scope>
    <source>
        <strain evidence="2 3">DSM 27648</strain>
    </source>
</reference>
<protein>
    <submittedName>
        <fullName evidence="2">Uncharacterized protein</fullName>
    </submittedName>
</protein>
<organism evidence="2 3">
    <name type="scientific">Labilithrix luteola</name>
    <dbReference type="NCBI Taxonomy" id="1391654"/>
    <lineage>
        <taxon>Bacteria</taxon>
        <taxon>Pseudomonadati</taxon>
        <taxon>Myxococcota</taxon>
        <taxon>Polyangia</taxon>
        <taxon>Polyangiales</taxon>
        <taxon>Labilitrichaceae</taxon>
        <taxon>Labilithrix</taxon>
    </lineage>
</organism>
<evidence type="ECO:0000313" key="2">
    <source>
        <dbReference type="EMBL" id="AKU94602.1"/>
    </source>
</evidence>
<sequence length="132" mass="14655">MALPAKVESTGTHVPERRRHRVYVTRNTEYHFRDGFCVAVRDRRTGDFLQGHLAVRRRLHGGLKFYGNGAIIPNAGDPVPGEALYFAADGRDLVTSPVESIERPAKAVVRAYPTPPPQVGRSSRKSNDDDDC</sequence>
<dbReference type="RefSeq" id="WP_146646168.1">
    <property type="nucleotide sequence ID" value="NZ_CP012333.1"/>
</dbReference>
<dbReference type="AlphaFoldDB" id="A0A0K1PM54"/>
<name>A0A0K1PM54_9BACT</name>
<dbReference type="Proteomes" id="UP000064967">
    <property type="component" value="Chromosome"/>
</dbReference>
<feature type="region of interest" description="Disordered" evidence="1">
    <location>
        <begin position="104"/>
        <end position="132"/>
    </location>
</feature>
<dbReference type="STRING" id="1391654.AKJ09_01266"/>
<proteinExistence type="predicted"/>